<sequence>MTKTRSSTTLAHGTVGGASAEFDVTTSIGTQPGATASFTFTGTSIAVYGTLPSGNASRPLTFVVDNAISGAFENEGNLPTDTHHVELWASPALSNSKHTLVITQPTTLGVFLDYFLYNTTSTSGVGSYFIDDRDPRITYTPAWRQDDSEIYFQNTAQASASPGDSFSVAFEGKAISFFGPVNDTSMSASMAIDGGPPVLFTPSRTGPNIAIYNSGDLTDGKHTLVVTAQNEHPVWADYFLVTPSNSSGPSPSNSPSPSPSPSKSSPPIGIIVGSVVGAVVLIALLIAIFLFLRRQKRDPLRETQLDLNPTIPMEHVSQPGPSVGYGAAEFTRSSVPLLSVGSTTHPNPSVSSGPSVEPTQLAHPLPSPALLSNKLAREANARNIAARASQSRSSDISGLPSSHSRDNSDTADVPPPQYFEALKV</sequence>
<feature type="compositionally biased region" description="Polar residues" evidence="1">
    <location>
        <begin position="338"/>
        <end position="358"/>
    </location>
</feature>
<proteinExistence type="predicted"/>
<evidence type="ECO:0000256" key="1">
    <source>
        <dbReference type="SAM" id="MobiDB-lite"/>
    </source>
</evidence>
<organism evidence="3 4">
    <name type="scientific">Mycena venus</name>
    <dbReference type="NCBI Taxonomy" id="2733690"/>
    <lineage>
        <taxon>Eukaryota</taxon>
        <taxon>Fungi</taxon>
        <taxon>Dikarya</taxon>
        <taxon>Basidiomycota</taxon>
        <taxon>Agaricomycotina</taxon>
        <taxon>Agaricomycetes</taxon>
        <taxon>Agaricomycetidae</taxon>
        <taxon>Agaricales</taxon>
        <taxon>Marasmiineae</taxon>
        <taxon>Mycenaceae</taxon>
        <taxon>Mycena</taxon>
    </lineage>
</organism>
<evidence type="ECO:0000313" key="4">
    <source>
        <dbReference type="Proteomes" id="UP000620124"/>
    </source>
</evidence>
<feature type="compositionally biased region" description="Low complexity" evidence="1">
    <location>
        <begin position="381"/>
        <end position="394"/>
    </location>
</feature>
<dbReference type="EMBL" id="JACAZI010000017">
    <property type="protein sequence ID" value="KAF7342421.1"/>
    <property type="molecule type" value="Genomic_DNA"/>
</dbReference>
<evidence type="ECO:0000313" key="3">
    <source>
        <dbReference type="EMBL" id="KAF7342421.1"/>
    </source>
</evidence>
<accession>A0A8H6XL09</accession>
<keyword evidence="2" id="KW-0812">Transmembrane</keyword>
<dbReference type="AlphaFoldDB" id="A0A8H6XL09"/>
<gene>
    <name evidence="3" type="ORF">MVEN_01831100</name>
</gene>
<evidence type="ECO:0008006" key="5">
    <source>
        <dbReference type="Google" id="ProtNLM"/>
    </source>
</evidence>
<keyword evidence="4" id="KW-1185">Reference proteome</keyword>
<keyword evidence="2" id="KW-1133">Transmembrane helix</keyword>
<comment type="caution">
    <text evidence="3">The sequence shown here is derived from an EMBL/GenBank/DDBJ whole genome shotgun (WGS) entry which is preliminary data.</text>
</comment>
<protein>
    <recommendedName>
        <fullName evidence="5">Transmembrane protein</fullName>
    </recommendedName>
</protein>
<feature type="region of interest" description="Disordered" evidence="1">
    <location>
        <begin position="381"/>
        <end position="424"/>
    </location>
</feature>
<name>A0A8H6XL09_9AGAR</name>
<dbReference type="Gene3D" id="2.60.120.260">
    <property type="entry name" value="Galactose-binding domain-like"/>
    <property type="match status" value="2"/>
</dbReference>
<feature type="region of interest" description="Disordered" evidence="1">
    <location>
        <begin position="338"/>
        <end position="367"/>
    </location>
</feature>
<dbReference type="Proteomes" id="UP000620124">
    <property type="component" value="Unassembled WGS sequence"/>
</dbReference>
<reference evidence="3" key="1">
    <citation type="submission" date="2020-05" db="EMBL/GenBank/DDBJ databases">
        <title>Mycena genomes resolve the evolution of fungal bioluminescence.</title>
        <authorList>
            <person name="Tsai I.J."/>
        </authorList>
    </citation>
    <scope>NUCLEOTIDE SEQUENCE</scope>
    <source>
        <strain evidence="3">CCC161011</strain>
    </source>
</reference>
<dbReference type="OrthoDB" id="3265734at2759"/>
<keyword evidence="2" id="KW-0472">Membrane</keyword>
<feature type="transmembrane region" description="Helical" evidence="2">
    <location>
        <begin position="268"/>
        <end position="292"/>
    </location>
</feature>
<evidence type="ECO:0000256" key="2">
    <source>
        <dbReference type="SAM" id="Phobius"/>
    </source>
</evidence>
<dbReference type="CDD" id="cd12087">
    <property type="entry name" value="TM_EGFR-like"/>
    <property type="match status" value="1"/>
</dbReference>